<dbReference type="SMART" id="SM00478">
    <property type="entry name" value="ENDO3c"/>
    <property type="match status" value="1"/>
</dbReference>
<dbReference type="EC" id="3.2.2.21" evidence="2"/>
<feature type="domain" description="HhH-GPD" evidence="5">
    <location>
        <begin position="52"/>
        <end position="208"/>
    </location>
</feature>
<dbReference type="InterPro" id="IPR003265">
    <property type="entry name" value="HhH-GPD_domain"/>
</dbReference>
<evidence type="ECO:0000256" key="4">
    <source>
        <dbReference type="ARBA" id="ARBA00023204"/>
    </source>
</evidence>
<name>A0ABY4SIV0_AQUTE</name>
<dbReference type="Gene3D" id="1.10.1670.40">
    <property type="match status" value="1"/>
</dbReference>
<dbReference type="EMBL" id="CP097636">
    <property type="protein sequence ID" value="URI11099.1"/>
    <property type="molecule type" value="Genomic_DNA"/>
</dbReference>
<evidence type="ECO:0000256" key="2">
    <source>
        <dbReference type="ARBA" id="ARBA00012000"/>
    </source>
</evidence>
<dbReference type="InterPro" id="IPR011257">
    <property type="entry name" value="DNA_glycosylase"/>
</dbReference>
<keyword evidence="4" id="KW-0234">DNA repair</keyword>
<evidence type="ECO:0000313" key="7">
    <source>
        <dbReference type="Proteomes" id="UP001056201"/>
    </source>
</evidence>
<comment type="catalytic activity">
    <reaction evidence="1">
        <text>Hydrolysis of alkylated DNA, releasing 3-methyladenine, 3-methylguanine, 7-methylguanine and 7-methyladenine.</text>
        <dbReference type="EC" id="3.2.2.21"/>
    </reaction>
</comment>
<reference evidence="6" key="1">
    <citation type="submission" date="2022-05" db="EMBL/GenBank/DDBJ databases">
        <title>An RpoN-dependent PEP-CTERM gene is involved in floc formation of an Aquincola tertiaricarbonis strain.</title>
        <authorList>
            <person name="Qiu D."/>
            <person name="Xia M."/>
        </authorList>
    </citation>
    <scope>NUCLEOTIDE SEQUENCE</scope>
    <source>
        <strain evidence="6">RN12</strain>
    </source>
</reference>
<dbReference type="SUPFAM" id="SSF48150">
    <property type="entry name" value="DNA-glycosylase"/>
    <property type="match status" value="1"/>
</dbReference>
<dbReference type="Proteomes" id="UP001056201">
    <property type="component" value="Chromosome 2"/>
</dbReference>
<organism evidence="6 7">
    <name type="scientific">Aquincola tertiaricarbonis</name>
    <dbReference type="NCBI Taxonomy" id="391953"/>
    <lineage>
        <taxon>Bacteria</taxon>
        <taxon>Pseudomonadati</taxon>
        <taxon>Pseudomonadota</taxon>
        <taxon>Betaproteobacteria</taxon>
        <taxon>Burkholderiales</taxon>
        <taxon>Sphaerotilaceae</taxon>
        <taxon>Aquincola</taxon>
    </lineage>
</organism>
<evidence type="ECO:0000256" key="1">
    <source>
        <dbReference type="ARBA" id="ARBA00000086"/>
    </source>
</evidence>
<dbReference type="PANTHER" id="PTHR43003:SF5">
    <property type="entry name" value="DNA-3-METHYLADENINE GLYCOSYLASE"/>
    <property type="match status" value="1"/>
</dbReference>
<proteinExistence type="predicted"/>
<dbReference type="Gene3D" id="1.10.340.30">
    <property type="entry name" value="Hypothetical protein, domain 2"/>
    <property type="match status" value="1"/>
</dbReference>
<evidence type="ECO:0000313" key="6">
    <source>
        <dbReference type="EMBL" id="URI11099.1"/>
    </source>
</evidence>
<evidence type="ECO:0000259" key="5">
    <source>
        <dbReference type="SMART" id="SM00478"/>
    </source>
</evidence>
<protein>
    <recommendedName>
        <fullName evidence="2">DNA-3-methyladenine glycosylase II</fullName>
        <ecNumber evidence="2">3.2.2.21</ecNumber>
    </recommendedName>
</protein>
<dbReference type="InterPro" id="IPR051912">
    <property type="entry name" value="Alkylbase_DNA_Glycosylase/TA"/>
</dbReference>
<dbReference type="RefSeq" id="WP_250199298.1">
    <property type="nucleotide sequence ID" value="NZ_CP097636.1"/>
</dbReference>
<dbReference type="CDD" id="cd00056">
    <property type="entry name" value="ENDO3c"/>
    <property type="match status" value="1"/>
</dbReference>
<keyword evidence="3" id="KW-0227">DNA damage</keyword>
<dbReference type="PANTHER" id="PTHR43003">
    <property type="entry name" value="DNA-3-METHYLADENINE GLYCOSYLASE"/>
    <property type="match status" value="1"/>
</dbReference>
<sequence>MATAIVTPTYWDDACRHLSKRDRVMRKLIPKFGEGRLQSRGDAFTTLARSIVGQQISVKAAQSVWDKFAALMSEPSTRLAPAAVMALEVDTMRAAGLSARKVEYLRDLAQHFDSGAVHVQQWHDMDDEAIIEELVAIRGIGRWTAEMFLIFHLMRPNVLPLDDVGLLKGISLNYFSGEPVSRAEAREVGDAWAPYRSVATWYLWRSLDPLPVEY</sequence>
<evidence type="ECO:0000256" key="3">
    <source>
        <dbReference type="ARBA" id="ARBA00022763"/>
    </source>
</evidence>
<accession>A0ABY4SIV0</accession>
<dbReference type="Pfam" id="PF00730">
    <property type="entry name" value="HhH-GPD"/>
    <property type="match status" value="1"/>
</dbReference>
<keyword evidence="7" id="KW-1185">Reference proteome</keyword>
<gene>
    <name evidence="6" type="ORF">MW290_19210</name>
</gene>